<dbReference type="OrthoDB" id="7206991at2"/>
<sequence>MLDAWDDEANQRYDLTDAMDALRTALAGKPTRRPARPRPPRQGTKLLTVVALLKQPGGTTVAQVCEATGWTKDTVRGFFVGLKKKGIRVEAVEKVRSVGPNRAGGRGSYTIYRVAEAGDA</sequence>
<dbReference type="AlphaFoldDB" id="A0A317FJJ8"/>
<organism evidence="1 2">
    <name type="scientific">Falsiroseomonas bella</name>
    <dbReference type="NCBI Taxonomy" id="2184016"/>
    <lineage>
        <taxon>Bacteria</taxon>
        <taxon>Pseudomonadati</taxon>
        <taxon>Pseudomonadota</taxon>
        <taxon>Alphaproteobacteria</taxon>
        <taxon>Acetobacterales</taxon>
        <taxon>Roseomonadaceae</taxon>
        <taxon>Falsiroseomonas</taxon>
    </lineage>
</organism>
<reference evidence="2" key="1">
    <citation type="submission" date="2018-05" db="EMBL/GenBank/DDBJ databases">
        <authorList>
            <person name="Du Z."/>
            <person name="Wang X."/>
        </authorList>
    </citation>
    <scope>NUCLEOTIDE SEQUENCE [LARGE SCALE GENOMIC DNA]</scope>
    <source>
        <strain evidence="2">CQN31</strain>
    </source>
</reference>
<proteinExistence type="predicted"/>
<dbReference type="Pfam" id="PF11994">
    <property type="entry name" value="DUF3489"/>
    <property type="match status" value="1"/>
</dbReference>
<name>A0A317FJJ8_9PROT</name>
<accession>A0A317FJJ8</accession>
<comment type="caution">
    <text evidence="1">The sequence shown here is derived from an EMBL/GenBank/DDBJ whole genome shotgun (WGS) entry which is preliminary data.</text>
</comment>
<evidence type="ECO:0000313" key="1">
    <source>
        <dbReference type="EMBL" id="PWS38945.1"/>
    </source>
</evidence>
<dbReference type="Proteomes" id="UP000245765">
    <property type="component" value="Unassembled WGS sequence"/>
</dbReference>
<gene>
    <name evidence="1" type="ORF">DFH01_06780</name>
</gene>
<evidence type="ECO:0008006" key="3">
    <source>
        <dbReference type="Google" id="ProtNLM"/>
    </source>
</evidence>
<evidence type="ECO:0000313" key="2">
    <source>
        <dbReference type="Proteomes" id="UP000245765"/>
    </source>
</evidence>
<protein>
    <recommendedName>
        <fullName evidence="3">DUF3489 domain-containing protein</fullName>
    </recommendedName>
</protein>
<dbReference type="RefSeq" id="WP_109869566.1">
    <property type="nucleotide sequence ID" value="NZ_QGNA01000001.1"/>
</dbReference>
<keyword evidence="2" id="KW-1185">Reference proteome</keyword>
<dbReference type="EMBL" id="QGNA01000001">
    <property type="protein sequence ID" value="PWS38945.1"/>
    <property type="molecule type" value="Genomic_DNA"/>
</dbReference>
<dbReference type="InterPro" id="IPR021880">
    <property type="entry name" value="DUF3489"/>
</dbReference>